<dbReference type="AlphaFoldDB" id="A0A3E4KQZ9"/>
<feature type="signal peptide" evidence="2">
    <location>
        <begin position="1"/>
        <end position="19"/>
    </location>
</feature>
<evidence type="ECO:0000259" key="3">
    <source>
        <dbReference type="Pfam" id="PF00149"/>
    </source>
</evidence>
<dbReference type="PANTHER" id="PTHR22953">
    <property type="entry name" value="ACID PHOSPHATASE RELATED"/>
    <property type="match status" value="1"/>
</dbReference>
<dbReference type="InterPro" id="IPR029052">
    <property type="entry name" value="Metallo-depent_PP-like"/>
</dbReference>
<dbReference type="OrthoDB" id="596345at2"/>
<dbReference type="InterPro" id="IPR039331">
    <property type="entry name" value="PAPs-like"/>
</dbReference>
<feature type="domain" description="Calcineurin-like phosphoesterase" evidence="3">
    <location>
        <begin position="145"/>
        <end position="339"/>
    </location>
</feature>
<dbReference type="Gene3D" id="3.60.21.10">
    <property type="match status" value="1"/>
</dbReference>
<dbReference type="InterPro" id="IPR015914">
    <property type="entry name" value="PAPs_N"/>
</dbReference>
<dbReference type="SUPFAM" id="SSF49363">
    <property type="entry name" value="Purple acid phosphatase, N-terminal domain"/>
    <property type="match status" value="1"/>
</dbReference>
<evidence type="ECO:0000256" key="1">
    <source>
        <dbReference type="ARBA" id="ARBA00022729"/>
    </source>
</evidence>
<sequence>MKRFLFSVICTLLAFAGFAQEQIAIKHGPYLQNLKETETTIVWVANKASVGWVEVAPDDGTSYYRFERSRFFDSTNGVKNVSELHAVRITGLKPGTSYRYRIYSQEVLERKGEEIVYGNVAAPSIYDKRSLKFTTNDRNKPATSFIMLNDIHGNTDYIPKLLNNAGFKETDMIIYNGDMMNWLMDEEDLFKGFMDVTVDLFATHKPMYYARGNHETRGLFAASFQHYFSPKEPHLYFLLRQGPVCFIFLDTGEDKPDSDIEYHGITDYDNYRTEQAKWLSEIVKSPDFLDAKFKVVIAHMPPLPDQDLWHGQGEVLEKFVPILNDAQVDVMLSGHLHQYFNNKPTDKVHFPVIDNSSNTVLKGVIEGNQLNMEVKNMNGEVIDKISIMAK</sequence>
<feature type="chain" id="PRO_5043182271" evidence="2">
    <location>
        <begin position="20"/>
        <end position="390"/>
    </location>
</feature>
<evidence type="ECO:0000259" key="4">
    <source>
        <dbReference type="Pfam" id="PF16656"/>
    </source>
</evidence>
<dbReference type="GO" id="GO:0003993">
    <property type="term" value="F:acid phosphatase activity"/>
    <property type="evidence" value="ECO:0007669"/>
    <property type="project" value="InterPro"/>
</dbReference>
<dbReference type="RefSeq" id="WP_044534870.1">
    <property type="nucleotide sequence ID" value="NZ_CDQQ01000911.1"/>
</dbReference>
<organism evidence="5 6">
    <name type="scientific">Bacteroides intestinalis</name>
    <dbReference type="NCBI Taxonomy" id="329854"/>
    <lineage>
        <taxon>Bacteria</taxon>
        <taxon>Pseudomonadati</taxon>
        <taxon>Bacteroidota</taxon>
        <taxon>Bacteroidia</taxon>
        <taxon>Bacteroidales</taxon>
        <taxon>Bacteroidaceae</taxon>
        <taxon>Bacteroides</taxon>
    </lineage>
</organism>
<keyword evidence="1 2" id="KW-0732">Signal</keyword>
<dbReference type="InterPro" id="IPR004843">
    <property type="entry name" value="Calcineurin-like_PHP"/>
</dbReference>
<dbReference type="Pfam" id="PF16656">
    <property type="entry name" value="Pur_ac_phosph_N"/>
    <property type="match status" value="1"/>
</dbReference>
<accession>A0A3E4KQZ9</accession>
<proteinExistence type="predicted"/>
<protein>
    <submittedName>
        <fullName evidence="5">Purple acid phosphatase</fullName>
    </submittedName>
</protein>
<comment type="caution">
    <text evidence="5">The sequence shown here is derived from an EMBL/GenBank/DDBJ whole genome shotgun (WGS) entry which is preliminary data.</text>
</comment>
<dbReference type="EMBL" id="RCXO01000031">
    <property type="protein sequence ID" value="RYT78013.1"/>
    <property type="molecule type" value="Genomic_DNA"/>
</dbReference>
<reference evidence="5 6" key="1">
    <citation type="journal article" date="2019" name="Science, e1252229">
        <title>Invertible promoters mediate bacterial phase variation, antibiotic resistance, and host adaptation in the gut.</title>
        <authorList>
            <person name="Jiang X."/>
            <person name="Hall A.B."/>
            <person name="Arthur T.D."/>
            <person name="Plichta D.R."/>
            <person name="Covington C.T."/>
            <person name="Poyet M."/>
            <person name="Crothers J."/>
            <person name="Moses P.L."/>
            <person name="Tolonen A.C."/>
            <person name="Vlamakis H."/>
            <person name="Alm E.J."/>
            <person name="Xavier R.J."/>
        </authorList>
    </citation>
    <scope>NUCLEOTIDE SEQUENCE [LARGE SCALE GENOMIC DNA]</scope>
    <source>
        <strain evidence="6">bf_0095</strain>
    </source>
</reference>
<dbReference type="Gene3D" id="2.60.40.380">
    <property type="entry name" value="Purple acid phosphatase-like, N-terminal"/>
    <property type="match status" value="1"/>
</dbReference>
<dbReference type="SUPFAM" id="SSF56300">
    <property type="entry name" value="Metallo-dependent phosphatases"/>
    <property type="match status" value="1"/>
</dbReference>
<dbReference type="CDD" id="cd00063">
    <property type="entry name" value="FN3"/>
    <property type="match status" value="1"/>
</dbReference>
<dbReference type="Pfam" id="PF00149">
    <property type="entry name" value="Metallophos"/>
    <property type="match status" value="1"/>
</dbReference>
<evidence type="ECO:0000256" key="2">
    <source>
        <dbReference type="SAM" id="SignalP"/>
    </source>
</evidence>
<dbReference type="InterPro" id="IPR008963">
    <property type="entry name" value="Purple_acid_Pase-like_N"/>
</dbReference>
<name>A0A3E4KQZ9_9BACE</name>
<feature type="domain" description="Purple acid phosphatase N-terminal" evidence="4">
    <location>
        <begin position="31"/>
        <end position="106"/>
    </location>
</feature>
<evidence type="ECO:0000313" key="6">
    <source>
        <dbReference type="Proteomes" id="UP000291191"/>
    </source>
</evidence>
<dbReference type="PANTHER" id="PTHR22953:SF153">
    <property type="entry name" value="PURPLE ACID PHOSPHATASE"/>
    <property type="match status" value="1"/>
</dbReference>
<evidence type="ECO:0000313" key="5">
    <source>
        <dbReference type="EMBL" id="RYT78013.1"/>
    </source>
</evidence>
<gene>
    <name evidence="5" type="ORF">EAJ06_19365</name>
</gene>
<dbReference type="InterPro" id="IPR003961">
    <property type="entry name" value="FN3_dom"/>
</dbReference>
<keyword evidence="6" id="KW-1185">Reference proteome</keyword>
<dbReference type="GO" id="GO:0046872">
    <property type="term" value="F:metal ion binding"/>
    <property type="evidence" value="ECO:0007669"/>
    <property type="project" value="InterPro"/>
</dbReference>
<dbReference type="Proteomes" id="UP000291191">
    <property type="component" value="Unassembled WGS sequence"/>
</dbReference>